<sequence length="288" mass="32213">MCGNRTGIFQVITENIPCGRTGTTCSKSVFIQFGRVSLHLSDELETQYLMESGALIRKIGMYLVIDTNIGLTVLWDRKTTIHIILQPEYMGEVCGLCGNFNGDGKDDFTTKGGVQTSNVIEFVDSWKQKTSCPDAAPDFDPCVKNLYREEWAVLKCSIITSDTFKDCQKKVDPTPYYDNCLKDTCACDTGGDCECLCTAVAAYAQACNEADVCVNWRTPDFCPVYCDYYNKPDECTWHYSPCHPPCYKTCLNPSGICNNTLPNLEGCFLTCPDDKPFYDDENQSTSYI</sequence>
<evidence type="ECO:0000313" key="1">
    <source>
        <dbReference type="Proteomes" id="UP000000437"/>
    </source>
</evidence>
<reference evidence="2" key="1">
    <citation type="submission" date="2025-08" db="UniProtKB">
        <authorList>
            <consortium name="RefSeq"/>
        </authorList>
    </citation>
    <scope>IDENTIFICATION</scope>
    <source>
        <strain evidence="2">Tuebingen</strain>
        <tissue evidence="2">Fibroblasts and whole tissue</tissue>
    </source>
</reference>
<dbReference type="Proteomes" id="UP000000437">
    <property type="component" value="Chromosome 25"/>
</dbReference>
<keyword evidence="1" id="KW-1185">Reference proteome</keyword>
<gene>
    <name evidence="2" type="primary">LOC141380993</name>
</gene>
<evidence type="ECO:0000313" key="2">
    <source>
        <dbReference type="RefSeq" id="XP_073799310.1"/>
    </source>
</evidence>
<proteinExistence type="predicted"/>
<accession>A0AC58IYL1</accession>
<dbReference type="RefSeq" id="XP_073799310.1">
    <property type="nucleotide sequence ID" value="XM_073943209.1"/>
</dbReference>
<organism evidence="1 2">
    <name type="scientific">Danio rerio</name>
    <name type="common">Zebrafish</name>
    <name type="synonym">Brachydanio rerio</name>
    <dbReference type="NCBI Taxonomy" id="7955"/>
    <lineage>
        <taxon>Eukaryota</taxon>
        <taxon>Metazoa</taxon>
        <taxon>Chordata</taxon>
        <taxon>Craniata</taxon>
        <taxon>Vertebrata</taxon>
        <taxon>Euteleostomi</taxon>
        <taxon>Actinopterygii</taxon>
        <taxon>Neopterygii</taxon>
        <taxon>Teleostei</taxon>
        <taxon>Ostariophysi</taxon>
        <taxon>Cypriniformes</taxon>
        <taxon>Danionidae</taxon>
        <taxon>Danioninae</taxon>
        <taxon>Danio</taxon>
    </lineage>
</organism>
<name>A0AC58IYL1_DANRE</name>
<protein>
    <submittedName>
        <fullName evidence="2">Mucin-2-like</fullName>
    </submittedName>
</protein>